<name>A0A816EG93_ADIRI</name>
<gene>
    <name evidence="16" type="ORF">XAT740_LOCUS54681</name>
</gene>
<dbReference type="GO" id="GO:0008254">
    <property type="term" value="F:3'-nucleotidase activity"/>
    <property type="evidence" value="ECO:0007669"/>
    <property type="project" value="TreeGrafter"/>
</dbReference>
<dbReference type="GO" id="GO:0052834">
    <property type="term" value="F:inositol monophosphate phosphatase activity"/>
    <property type="evidence" value="ECO:0007669"/>
    <property type="project" value="UniProtKB-EC"/>
</dbReference>
<feature type="domain" description="F-box" evidence="15">
    <location>
        <begin position="5"/>
        <end position="53"/>
    </location>
</feature>
<feature type="binding site" evidence="14">
    <location>
        <position position="514"/>
    </location>
    <ligand>
        <name>Mg(2+)</name>
        <dbReference type="ChEBI" id="CHEBI:18420"/>
        <label>1</label>
        <note>catalytic</note>
    </ligand>
</feature>
<evidence type="ECO:0000256" key="1">
    <source>
        <dbReference type="ARBA" id="ARBA00001033"/>
    </source>
</evidence>
<feature type="binding site" evidence="14">
    <location>
        <position position="549"/>
    </location>
    <ligand>
        <name>Mg(2+)</name>
        <dbReference type="ChEBI" id="CHEBI:18420"/>
        <label>1</label>
        <note>catalytic</note>
    </ligand>
</feature>
<feature type="non-terminal residue" evidence="16">
    <location>
        <position position="1"/>
    </location>
</feature>
<comment type="pathway">
    <text evidence="4">Polyol metabolism; myo-inositol biosynthesis; myo-inositol from D-glucose 6-phosphate: step 2/2.</text>
</comment>
<dbReference type="GO" id="GO:0012505">
    <property type="term" value="C:endomembrane system"/>
    <property type="evidence" value="ECO:0007669"/>
    <property type="project" value="TreeGrafter"/>
</dbReference>
<keyword evidence="7" id="KW-0812">Transmembrane</keyword>
<dbReference type="Pfam" id="PF00459">
    <property type="entry name" value="Inositol_P"/>
    <property type="match status" value="1"/>
</dbReference>
<dbReference type="FunFam" id="3.30.540.10:FF:000012">
    <property type="entry name" value="Blast:Putative inositol monophosphatase 3"/>
    <property type="match status" value="1"/>
</dbReference>
<evidence type="ECO:0000256" key="9">
    <source>
        <dbReference type="ARBA" id="ARBA00022801"/>
    </source>
</evidence>
<dbReference type="InterPro" id="IPR000760">
    <property type="entry name" value="Inositol_monophosphatase-like"/>
</dbReference>
<keyword evidence="10 14" id="KW-0460">Magnesium</keyword>
<dbReference type="GO" id="GO:0005737">
    <property type="term" value="C:cytoplasm"/>
    <property type="evidence" value="ECO:0007669"/>
    <property type="project" value="UniProtKB-ARBA"/>
</dbReference>
<comment type="subcellular location">
    <subcellularLocation>
        <location evidence="3">Membrane</location>
        <topology evidence="3">Single-pass membrane protein</topology>
    </subcellularLocation>
</comment>
<evidence type="ECO:0000256" key="5">
    <source>
        <dbReference type="ARBA" id="ARBA00009759"/>
    </source>
</evidence>
<evidence type="ECO:0000256" key="2">
    <source>
        <dbReference type="ARBA" id="ARBA00001946"/>
    </source>
</evidence>
<keyword evidence="12" id="KW-0472">Membrane</keyword>
<dbReference type="SUPFAM" id="SSF56655">
    <property type="entry name" value="Carbohydrate phosphatase"/>
    <property type="match status" value="1"/>
</dbReference>
<dbReference type="Gene3D" id="3.30.540.10">
    <property type="entry name" value="Fructose-1,6-Bisphosphatase, subunit A, domain 1"/>
    <property type="match status" value="1"/>
</dbReference>
<evidence type="ECO:0000256" key="7">
    <source>
        <dbReference type="ARBA" id="ARBA00022692"/>
    </source>
</evidence>
<organism evidence="16 17">
    <name type="scientific">Adineta ricciae</name>
    <name type="common">Rotifer</name>
    <dbReference type="NCBI Taxonomy" id="249248"/>
    <lineage>
        <taxon>Eukaryota</taxon>
        <taxon>Metazoa</taxon>
        <taxon>Spiralia</taxon>
        <taxon>Gnathifera</taxon>
        <taxon>Rotifera</taxon>
        <taxon>Eurotatoria</taxon>
        <taxon>Bdelloidea</taxon>
        <taxon>Adinetida</taxon>
        <taxon>Adinetidae</taxon>
        <taxon>Adineta</taxon>
    </lineage>
</organism>
<evidence type="ECO:0000256" key="3">
    <source>
        <dbReference type="ARBA" id="ARBA00004167"/>
    </source>
</evidence>
<evidence type="ECO:0000256" key="6">
    <source>
        <dbReference type="ARBA" id="ARBA00013106"/>
    </source>
</evidence>
<proteinExistence type="inferred from homology"/>
<keyword evidence="9" id="KW-0378">Hydrolase</keyword>
<keyword evidence="11" id="KW-1133">Transmembrane helix</keyword>
<keyword evidence="8 14" id="KW-0479">Metal-binding</keyword>
<evidence type="ECO:0000313" key="17">
    <source>
        <dbReference type="Proteomes" id="UP000663828"/>
    </source>
</evidence>
<evidence type="ECO:0000313" key="16">
    <source>
        <dbReference type="EMBL" id="CAF1649325.1"/>
    </source>
</evidence>
<evidence type="ECO:0000256" key="13">
    <source>
        <dbReference type="ARBA" id="ARBA00042119"/>
    </source>
</evidence>
<dbReference type="GO" id="GO:0046872">
    <property type="term" value="F:metal ion binding"/>
    <property type="evidence" value="ECO:0007669"/>
    <property type="project" value="UniProtKB-KW"/>
</dbReference>
<dbReference type="PROSITE" id="PS50181">
    <property type="entry name" value="FBOX"/>
    <property type="match status" value="1"/>
</dbReference>
<dbReference type="EMBL" id="CAJNOR010009907">
    <property type="protein sequence ID" value="CAF1649325.1"/>
    <property type="molecule type" value="Genomic_DNA"/>
</dbReference>
<evidence type="ECO:0000256" key="10">
    <source>
        <dbReference type="ARBA" id="ARBA00022842"/>
    </source>
</evidence>
<comment type="caution">
    <text evidence="16">The sequence shown here is derived from an EMBL/GenBank/DDBJ whole genome shotgun (WGS) entry which is preliminary data.</text>
</comment>
<evidence type="ECO:0000256" key="8">
    <source>
        <dbReference type="ARBA" id="ARBA00022723"/>
    </source>
</evidence>
<protein>
    <recommendedName>
        <fullName evidence="6">inositol-phosphate phosphatase</fullName>
        <ecNumber evidence="6">3.1.3.25</ecNumber>
    </recommendedName>
    <alternativeName>
        <fullName evidence="13">Myo-inositol monophosphatase A3</fullName>
    </alternativeName>
</protein>
<comment type="catalytic activity">
    <reaction evidence="1">
        <text>a myo-inositol phosphate + H2O = myo-inositol + phosphate</text>
        <dbReference type="Rhea" id="RHEA:24056"/>
        <dbReference type="ChEBI" id="CHEBI:15377"/>
        <dbReference type="ChEBI" id="CHEBI:17268"/>
        <dbReference type="ChEBI" id="CHEBI:43474"/>
        <dbReference type="ChEBI" id="CHEBI:84139"/>
        <dbReference type="EC" id="3.1.3.25"/>
    </reaction>
</comment>
<comment type="cofactor">
    <cofactor evidence="2 14">
        <name>Mg(2+)</name>
        <dbReference type="ChEBI" id="CHEBI:18420"/>
    </cofactor>
</comment>
<accession>A0A816EG93</accession>
<evidence type="ECO:0000256" key="14">
    <source>
        <dbReference type="PIRSR" id="PIRSR600760-2"/>
    </source>
</evidence>
<evidence type="ECO:0000256" key="12">
    <source>
        <dbReference type="ARBA" id="ARBA00023136"/>
    </source>
</evidence>
<dbReference type="PANTHER" id="PTHR43028">
    <property type="entry name" value="3'(2'),5'-BISPHOSPHATE NUCLEOTIDASE 1"/>
    <property type="match status" value="1"/>
</dbReference>
<sequence length="610" mass="71291">MSQRNVHLLDLPNEILFIILKKLPNIDVLYSLFGINNQRLNLIAQEDVFIRNLHFVRTSQSTDEVHSMPDAILNRFCHLILPKIHENIKSLTIESVSMENILNSGIYPNLTKLTILNFNEQVISYYLNDNSPCAHIYRLPITDLILIINEKSVIDGNEFENINVDYGIILTLFKHLKHLSIKPISIFDYPPLSLCNSSSMTCSSSILTKLCINVHSFNDCLALLDGRLKQLTSFNVQINYIGNRISRSYNMDDLPNLHCFSLICYNDTTGFHNLVVPLLRRMSYLKELTIYVHICHTFLFVSGHYLDNEILNRMFQLQIFKFYFASQTNTHDLSIRLSNEDIEKTFTNKEQRHMTSMVDYIDSMGMISRVFSIPFQFTRLRDITNNLPTTVYDSVTHLKLSDEKPFNYEFFYRLARIFPSVRSLCIWNLLSPFSTYREYCSKDEHWCSMIEYSQLISLDISFTHIHYVEQFLNETKVCLPRLTELKVKYRHLRTVTENFTKDVTRRNCAKIVSEEKDSINDEQFKIIQKKFNENHFLTVPLSSVAVWIDPLDATKEFTGLLLRKCISTFPRKDLTEYVTVMFCVTIDKQPTIGILYSPFTERISWGWVGV</sequence>
<dbReference type="AlphaFoldDB" id="A0A816EG93"/>
<dbReference type="Proteomes" id="UP000663828">
    <property type="component" value="Unassembled WGS sequence"/>
</dbReference>
<comment type="similarity">
    <text evidence="5">Belongs to the inositol monophosphatase superfamily.</text>
</comment>
<evidence type="ECO:0000256" key="11">
    <source>
        <dbReference type="ARBA" id="ARBA00022989"/>
    </source>
</evidence>
<dbReference type="InterPro" id="IPR050725">
    <property type="entry name" value="CysQ/Inositol_MonoPase"/>
</dbReference>
<dbReference type="PANTHER" id="PTHR43028:SF4">
    <property type="entry name" value="INOSITOL MONOPHOSPHATASE 3"/>
    <property type="match status" value="1"/>
</dbReference>
<feature type="binding site" evidence="14">
    <location>
        <position position="551"/>
    </location>
    <ligand>
        <name>Mg(2+)</name>
        <dbReference type="ChEBI" id="CHEBI:18420"/>
        <label>1</label>
        <note>catalytic</note>
    </ligand>
</feature>
<evidence type="ECO:0000259" key="15">
    <source>
        <dbReference type="PROSITE" id="PS50181"/>
    </source>
</evidence>
<dbReference type="EC" id="3.1.3.25" evidence="6"/>
<evidence type="ECO:0000256" key="4">
    <source>
        <dbReference type="ARBA" id="ARBA00005152"/>
    </source>
</evidence>
<feature type="binding site" evidence="14">
    <location>
        <position position="552"/>
    </location>
    <ligand>
        <name>Mg(2+)</name>
        <dbReference type="ChEBI" id="CHEBI:18420"/>
        <label>1</label>
        <note>catalytic</note>
    </ligand>
</feature>
<dbReference type="GO" id="GO:0016020">
    <property type="term" value="C:membrane"/>
    <property type="evidence" value="ECO:0007669"/>
    <property type="project" value="UniProtKB-SubCell"/>
</dbReference>
<dbReference type="InterPro" id="IPR001810">
    <property type="entry name" value="F-box_dom"/>
</dbReference>
<keyword evidence="17" id="KW-1185">Reference proteome</keyword>
<reference evidence="16" key="1">
    <citation type="submission" date="2021-02" db="EMBL/GenBank/DDBJ databases">
        <authorList>
            <person name="Nowell W R."/>
        </authorList>
    </citation>
    <scope>NUCLEOTIDE SEQUENCE</scope>
</reference>